<protein>
    <submittedName>
        <fullName evidence="1">Uncharacterized protein</fullName>
    </submittedName>
</protein>
<gene>
    <name evidence="1" type="ORF">UFOVP822_32</name>
</gene>
<evidence type="ECO:0000313" key="1">
    <source>
        <dbReference type="EMBL" id="CAB4165287.1"/>
    </source>
</evidence>
<name>A0A6J5P1Y6_9CAUD</name>
<sequence length="65" mass="7602">MIAYMKKPIRPRIFVDCDDLDAIAVALMKLHTGKTPKEMFLKLIREQLKPYMAEAKTILDKRKKP</sequence>
<reference evidence="1" key="1">
    <citation type="submission" date="2020-04" db="EMBL/GenBank/DDBJ databases">
        <authorList>
            <person name="Chiriac C."/>
            <person name="Salcher M."/>
            <person name="Ghai R."/>
            <person name="Kavagutti S V."/>
        </authorList>
    </citation>
    <scope>NUCLEOTIDE SEQUENCE</scope>
</reference>
<dbReference type="EMBL" id="LR796775">
    <property type="protein sequence ID" value="CAB4165287.1"/>
    <property type="molecule type" value="Genomic_DNA"/>
</dbReference>
<organism evidence="1">
    <name type="scientific">uncultured Caudovirales phage</name>
    <dbReference type="NCBI Taxonomy" id="2100421"/>
    <lineage>
        <taxon>Viruses</taxon>
        <taxon>Duplodnaviria</taxon>
        <taxon>Heunggongvirae</taxon>
        <taxon>Uroviricota</taxon>
        <taxon>Caudoviricetes</taxon>
        <taxon>Peduoviridae</taxon>
        <taxon>Maltschvirus</taxon>
        <taxon>Maltschvirus maltsch</taxon>
    </lineage>
</organism>
<proteinExistence type="predicted"/>
<accession>A0A6J5P1Y6</accession>